<dbReference type="OrthoDB" id="3438016at2759"/>
<gene>
    <name evidence="1" type="ORF">EMCG_09471</name>
</gene>
<accession>A0A0G2I1Z6</accession>
<dbReference type="EMBL" id="LCZI01000767">
    <property type="protein sequence ID" value="KKZ64617.1"/>
    <property type="molecule type" value="Genomic_DNA"/>
</dbReference>
<organism evidence="1 2">
    <name type="scientific">[Emmonsia] crescens</name>
    <dbReference type="NCBI Taxonomy" id="73230"/>
    <lineage>
        <taxon>Eukaryota</taxon>
        <taxon>Fungi</taxon>
        <taxon>Dikarya</taxon>
        <taxon>Ascomycota</taxon>
        <taxon>Pezizomycotina</taxon>
        <taxon>Eurotiomycetes</taxon>
        <taxon>Eurotiomycetidae</taxon>
        <taxon>Onygenales</taxon>
        <taxon>Ajellomycetaceae</taxon>
        <taxon>Emergomyces</taxon>
    </lineage>
</organism>
<name>A0A0G2I1Z6_9EURO</name>
<feature type="non-terminal residue" evidence="1">
    <location>
        <position position="67"/>
    </location>
</feature>
<dbReference type="AlphaFoldDB" id="A0A0G2I1Z6"/>
<sequence length="67" mass="7514">QVQTRRHVDELLDDKLMKVTKNLLMTAGPAMYPELLKKVSSLLDDGSKLQSPDFVDQTTNLIEKAGK</sequence>
<comment type="caution">
    <text evidence="1">The sequence shown here is derived from an EMBL/GenBank/DDBJ whole genome shotgun (WGS) entry which is preliminary data.</text>
</comment>
<proteinExistence type="predicted"/>
<reference evidence="2" key="1">
    <citation type="journal article" date="2015" name="PLoS Genet.">
        <title>The dynamic genome and transcriptome of the human fungal pathogen Blastomyces and close relative Emmonsia.</title>
        <authorList>
            <person name="Munoz J.F."/>
            <person name="Gauthier G.M."/>
            <person name="Desjardins C.A."/>
            <person name="Gallo J.E."/>
            <person name="Holder J."/>
            <person name="Sullivan T.D."/>
            <person name="Marty A.J."/>
            <person name="Carmen J.C."/>
            <person name="Chen Z."/>
            <person name="Ding L."/>
            <person name="Gujja S."/>
            <person name="Magrini V."/>
            <person name="Misas E."/>
            <person name="Mitreva M."/>
            <person name="Priest M."/>
            <person name="Saif S."/>
            <person name="Whiston E.A."/>
            <person name="Young S."/>
            <person name="Zeng Q."/>
            <person name="Goldman W.E."/>
            <person name="Mardis E.R."/>
            <person name="Taylor J.W."/>
            <person name="McEwen J.G."/>
            <person name="Clay O.K."/>
            <person name="Klein B.S."/>
            <person name="Cuomo C.A."/>
        </authorList>
    </citation>
    <scope>NUCLEOTIDE SEQUENCE [LARGE SCALE GENOMIC DNA]</scope>
    <source>
        <strain evidence="2">UAMH 3008</strain>
    </source>
</reference>
<protein>
    <submittedName>
        <fullName evidence="1">Uncharacterized protein</fullName>
    </submittedName>
</protein>
<evidence type="ECO:0000313" key="2">
    <source>
        <dbReference type="Proteomes" id="UP000034164"/>
    </source>
</evidence>
<feature type="non-terminal residue" evidence="1">
    <location>
        <position position="1"/>
    </location>
</feature>
<dbReference type="Proteomes" id="UP000034164">
    <property type="component" value="Unassembled WGS sequence"/>
</dbReference>
<evidence type="ECO:0000313" key="1">
    <source>
        <dbReference type="EMBL" id="KKZ64617.1"/>
    </source>
</evidence>
<dbReference type="VEuPathDB" id="FungiDB:EMCG_09471"/>